<reference evidence="2 3" key="1">
    <citation type="journal article" date="2014" name="Genome Announc.">
        <title>Trypanosoma cruzi Clone Dm28c Draft Genome Sequence.</title>
        <authorList>
            <person name="Grisard E.C."/>
            <person name="Teixeira S.M."/>
            <person name="de Almeida L.G."/>
            <person name="Stoco P.H."/>
            <person name="Gerber A.L."/>
            <person name="Talavera-Lopez C."/>
            <person name="Lima O.C."/>
            <person name="Andersson B."/>
            <person name="de Vasconcelos A.T."/>
        </authorList>
    </citation>
    <scope>NUCLEOTIDE SEQUENCE [LARGE SCALE GENOMIC DNA]</scope>
    <source>
        <strain evidence="2 3">Dm28c</strain>
    </source>
</reference>
<keyword evidence="1" id="KW-0812">Transmembrane</keyword>
<dbReference type="AlphaFoldDB" id="V5DFM9"/>
<proteinExistence type="predicted"/>
<dbReference type="EMBL" id="AYLP01000048">
    <property type="protein sequence ID" value="ESS66231.1"/>
    <property type="molecule type" value="Genomic_DNA"/>
</dbReference>
<organism evidence="2 3">
    <name type="scientific">Trypanosoma cruzi Dm28c</name>
    <dbReference type="NCBI Taxonomy" id="1416333"/>
    <lineage>
        <taxon>Eukaryota</taxon>
        <taxon>Discoba</taxon>
        <taxon>Euglenozoa</taxon>
        <taxon>Kinetoplastea</taxon>
        <taxon>Metakinetoplastina</taxon>
        <taxon>Trypanosomatida</taxon>
        <taxon>Trypanosomatidae</taxon>
        <taxon>Trypanosoma</taxon>
        <taxon>Schizotrypanum</taxon>
    </lineage>
</organism>
<protein>
    <submittedName>
        <fullName evidence="2">Uncharacterized protein</fullName>
    </submittedName>
</protein>
<sequence length="93" mass="10397">MFALEELSLQAFLSFPFPFLSFPPSLFLGVLLKSLRAAANVYFACFFFRGGMPCDMETTNDTTLTLAQPATSTWCQGLAPFAREEAKRPLFML</sequence>
<evidence type="ECO:0000256" key="1">
    <source>
        <dbReference type="SAM" id="Phobius"/>
    </source>
</evidence>
<evidence type="ECO:0000313" key="2">
    <source>
        <dbReference type="EMBL" id="ESS66231.1"/>
    </source>
</evidence>
<name>V5DFM9_TRYCR</name>
<dbReference type="VEuPathDB" id="TriTrypDB:TCDM_05106"/>
<gene>
    <name evidence="2" type="ORF">TCDM_05106</name>
</gene>
<accession>V5DFM9</accession>
<evidence type="ECO:0000313" key="3">
    <source>
        <dbReference type="Proteomes" id="UP000017861"/>
    </source>
</evidence>
<comment type="caution">
    <text evidence="2">The sequence shown here is derived from an EMBL/GenBank/DDBJ whole genome shotgun (WGS) entry which is preliminary data.</text>
</comment>
<keyword evidence="1" id="KW-0472">Membrane</keyword>
<dbReference type="Proteomes" id="UP000017861">
    <property type="component" value="Unassembled WGS sequence"/>
</dbReference>
<feature type="transmembrane region" description="Helical" evidence="1">
    <location>
        <begin position="12"/>
        <end position="32"/>
    </location>
</feature>
<keyword evidence="1" id="KW-1133">Transmembrane helix</keyword>